<proteinExistence type="inferred from homology"/>
<dbReference type="EMBL" id="FNXT01000781">
    <property type="protein sequence ID" value="SZX67252.1"/>
    <property type="molecule type" value="Genomic_DNA"/>
</dbReference>
<keyword evidence="3 4" id="KW-0408">Iron</keyword>
<evidence type="ECO:0000256" key="4">
    <source>
        <dbReference type="PIRSR" id="PIRSR600898-1"/>
    </source>
</evidence>
<dbReference type="GO" id="GO:0046872">
    <property type="term" value="F:metal ion binding"/>
    <property type="evidence" value="ECO:0007669"/>
    <property type="project" value="UniProtKB-KW"/>
</dbReference>
<dbReference type="STRING" id="3088.A0A383WJS5"/>
<feature type="region of interest" description="Disordered" evidence="5">
    <location>
        <begin position="404"/>
        <end position="427"/>
    </location>
</feature>
<evidence type="ECO:0008006" key="9">
    <source>
        <dbReference type="Google" id="ProtNLM"/>
    </source>
</evidence>
<evidence type="ECO:0000256" key="2">
    <source>
        <dbReference type="ARBA" id="ARBA00022723"/>
    </source>
</evidence>
<dbReference type="InterPro" id="IPR037217">
    <property type="entry name" value="Trp/Indoleamine_2_3_dOase-like"/>
</dbReference>
<organism evidence="7 8">
    <name type="scientific">Tetradesmus obliquus</name>
    <name type="common">Green alga</name>
    <name type="synonym">Acutodesmus obliquus</name>
    <dbReference type="NCBI Taxonomy" id="3088"/>
    <lineage>
        <taxon>Eukaryota</taxon>
        <taxon>Viridiplantae</taxon>
        <taxon>Chlorophyta</taxon>
        <taxon>core chlorophytes</taxon>
        <taxon>Chlorophyceae</taxon>
        <taxon>CS clade</taxon>
        <taxon>Sphaeropleales</taxon>
        <taxon>Scenedesmaceae</taxon>
        <taxon>Tetradesmus</taxon>
    </lineage>
</organism>
<reference evidence="7 8" key="1">
    <citation type="submission" date="2016-10" db="EMBL/GenBank/DDBJ databases">
        <authorList>
            <person name="Cai Z."/>
        </authorList>
    </citation>
    <scope>NUCLEOTIDE SEQUENCE [LARGE SCALE GENOMIC DNA]</scope>
</reference>
<evidence type="ECO:0000313" key="8">
    <source>
        <dbReference type="Proteomes" id="UP000256970"/>
    </source>
</evidence>
<dbReference type="Proteomes" id="UP000256970">
    <property type="component" value="Unassembled WGS sequence"/>
</dbReference>
<dbReference type="InterPro" id="IPR000898">
    <property type="entry name" value="Indolamine_dOase"/>
</dbReference>
<accession>A0A383WJS5</accession>
<gene>
    <name evidence="7" type="ORF">BQ4739_LOCUS17863</name>
    <name evidence="6" type="ORF">BQ4739_LOCUS7666</name>
</gene>
<evidence type="ECO:0000256" key="1">
    <source>
        <dbReference type="ARBA" id="ARBA00007119"/>
    </source>
</evidence>
<dbReference type="AlphaFoldDB" id="A0A383WJS5"/>
<evidence type="ECO:0000256" key="5">
    <source>
        <dbReference type="SAM" id="MobiDB-lite"/>
    </source>
</evidence>
<evidence type="ECO:0000313" key="7">
    <source>
        <dbReference type="EMBL" id="SZX77503.1"/>
    </source>
</evidence>
<evidence type="ECO:0000256" key="3">
    <source>
        <dbReference type="ARBA" id="ARBA00023004"/>
    </source>
</evidence>
<protein>
    <recommendedName>
        <fullName evidence="9">Indoleamine 2,3-dioxygenase</fullName>
    </recommendedName>
</protein>
<sequence length="504" mass="54515">MTARSQATNTQKRPKVQCSATTKQLLFNQVTPDRAFLPAQDPLLRLPPGLQAYEDALQELPKLTLGSPGFLRQTLQDLPCFDLQQLPALASCDTAQLLQQLPPACQCYTAAAGTSSSSSSSPQQSTADVLRSFPSCDAQLWRAYMVLAFLTHGFLWCDGPGVPSVLPHLLAGFLWCDGPGVPSVLTQLLAQPFAAVSAAIGMPPVLTYATYNLMNWRRLDPAAPLELGNICCQHNFFGGMDEEWFRLIHVAIEAAAAPAIAALQPLQQAALQHDAAAMELHFAAITSALQAMQELLARMGERCDPYVYYKRVRVPMSGWRNNEALPQGLVYEGLWGNQPQQLYGETGAQSTVVHALDAALGIQHTKGWMQAYLTDMRAHMPPSHRAFLHQLEQEPSVRDAVQALAQTTTSSSSSNNNSSGSNKSSSSSSLVEAYDAAIAELERFRSQHRAFAIAYIAQWSKKEAKEVGTGGSDFVPALSAYKDATAAHKLAGSSSSSRGCPLHS</sequence>
<dbReference type="GO" id="GO:0019441">
    <property type="term" value="P:L-tryptophan catabolic process to kynurenine"/>
    <property type="evidence" value="ECO:0007669"/>
    <property type="project" value="InterPro"/>
</dbReference>
<dbReference type="GO" id="GO:0016702">
    <property type="term" value="F:oxidoreductase activity, acting on single donors with incorporation of molecular oxygen, incorporation of two atoms of oxygen"/>
    <property type="evidence" value="ECO:0007669"/>
    <property type="project" value="UniProtKB-ARBA"/>
</dbReference>
<dbReference type="Pfam" id="PF01231">
    <property type="entry name" value="IDO"/>
    <property type="match status" value="1"/>
</dbReference>
<keyword evidence="8" id="KW-1185">Reference proteome</keyword>
<keyword evidence="4" id="KW-0349">Heme</keyword>
<feature type="binding site" description="proximal binding residue" evidence="4">
    <location>
        <position position="448"/>
    </location>
    <ligand>
        <name>heme b</name>
        <dbReference type="ChEBI" id="CHEBI:60344"/>
    </ligand>
    <ligandPart>
        <name>Fe</name>
        <dbReference type="ChEBI" id="CHEBI:18248"/>
    </ligandPart>
</feature>
<evidence type="ECO:0000313" key="6">
    <source>
        <dbReference type="EMBL" id="SZX67252.1"/>
    </source>
</evidence>
<dbReference type="EMBL" id="FNXT01001288">
    <property type="protein sequence ID" value="SZX77503.1"/>
    <property type="molecule type" value="Genomic_DNA"/>
</dbReference>
<dbReference type="PANTHER" id="PTHR28657:SF5">
    <property type="entry name" value="INDOLEAMINE 2,3-DIOXYGENASE"/>
    <property type="match status" value="1"/>
</dbReference>
<dbReference type="GO" id="GO:0020037">
    <property type="term" value="F:heme binding"/>
    <property type="evidence" value="ECO:0007669"/>
    <property type="project" value="InterPro"/>
</dbReference>
<dbReference type="SUPFAM" id="SSF140959">
    <property type="entry name" value="Indolic compounds 2,3-dioxygenase-like"/>
    <property type="match status" value="1"/>
</dbReference>
<keyword evidence="2 4" id="KW-0479">Metal-binding</keyword>
<feature type="compositionally biased region" description="Low complexity" evidence="5">
    <location>
        <begin position="410"/>
        <end position="427"/>
    </location>
</feature>
<comment type="similarity">
    <text evidence="1">Belongs to the indoleamine 2,3-dioxygenase family.</text>
</comment>
<dbReference type="Gene3D" id="1.20.58.480">
    <property type="match status" value="1"/>
</dbReference>
<name>A0A383WJS5_TETOB</name>
<dbReference type="PANTHER" id="PTHR28657">
    <property type="entry name" value="INDOLEAMINE 2,3-DIOXYGENASE"/>
    <property type="match status" value="1"/>
</dbReference>